<feature type="transmembrane region" description="Helical" evidence="1">
    <location>
        <begin position="129"/>
        <end position="148"/>
    </location>
</feature>
<accession>A0A1H2GBE0</accession>
<dbReference type="STRING" id="364197.SAMN05216296_2171"/>
<keyword evidence="1" id="KW-0812">Transmembrane</keyword>
<organism evidence="2 3">
    <name type="scientific">Pseudomonas pohangensis</name>
    <dbReference type="NCBI Taxonomy" id="364197"/>
    <lineage>
        <taxon>Bacteria</taxon>
        <taxon>Pseudomonadati</taxon>
        <taxon>Pseudomonadota</taxon>
        <taxon>Gammaproteobacteria</taxon>
        <taxon>Pseudomonadales</taxon>
        <taxon>Pseudomonadaceae</taxon>
        <taxon>Pseudomonas</taxon>
    </lineage>
</organism>
<dbReference type="Proteomes" id="UP000243232">
    <property type="component" value="Chromosome I"/>
</dbReference>
<keyword evidence="1" id="KW-0472">Membrane</keyword>
<keyword evidence="1" id="KW-1133">Transmembrane helix</keyword>
<evidence type="ECO:0000313" key="3">
    <source>
        <dbReference type="Proteomes" id="UP000243232"/>
    </source>
</evidence>
<sequence length="217" mass="23411">MDENPYAAPQASVVESLPAPCLPDWRAGHLRLLGWLSLLSVFASLVLLLLALGEQALAEEGRRLADWLGLALMLLGNYLLLCLKGFVEARFAARGLAWPVWLMVLGGLLLELLDFLYGAAMFSSFNPQGISYLALMAAYGLATLWFGLRLLRVENVYPALRLLAWLNIAGGLLMASVVLVLLAIVPLLGSSLAMLLVFWRGAAEQRLNAPGAAPGPD</sequence>
<feature type="transmembrane region" description="Helical" evidence="1">
    <location>
        <begin position="98"/>
        <end position="117"/>
    </location>
</feature>
<keyword evidence="3" id="KW-1185">Reference proteome</keyword>
<dbReference type="EMBL" id="LT629785">
    <property type="protein sequence ID" value="SDU16782.1"/>
    <property type="molecule type" value="Genomic_DNA"/>
</dbReference>
<dbReference type="OrthoDB" id="6874884at2"/>
<feature type="transmembrane region" description="Helical" evidence="1">
    <location>
        <begin position="32"/>
        <end position="52"/>
    </location>
</feature>
<protein>
    <submittedName>
        <fullName evidence="2">Uncharacterized protein</fullName>
    </submittedName>
</protein>
<gene>
    <name evidence="2" type="ORF">SAMN05216296_2171</name>
</gene>
<proteinExistence type="predicted"/>
<dbReference type="AlphaFoldDB" id="A0A1H2GBE0"/>
<reference evidence="3" key="1">
    <citation type="submission" date="2016-10" db="EMBL/GenBank/DDBJ databases">
        <authorList>
            <person name="Varghese N."/>
            <person name="Submissions S."/>
        </authorList>
    </citation>
    <scope>NUCLEOTIDE SEQUENCE [LARGE SCALE GENOMIC DNA]</scope>
    <source>
        <strain evidence="3">DSM 17875</strain>
    </source>
</reference>
<feature type="transmembrane region" description="Helical" evidence="1">
    <location>
        <begin position="64"/>
        <end position="86"/>
    </location>
</feature>
<name>A0A1H2GBE0_9PSED</name>
<evidence type="ECO:0000313" key="2">
    <source>
        <dbReference type="EMBL" id="SDU16782.1"/>
    </source>
</evidence>
<dbReference type="RefSeq" id="WP_090194907.1">
    <property type="nucleotide sequence ID" value="NZ_LT629785.1"/>
</dbReference>
<feature type="transmembrane region" description="Helical" evidence="1">
    <location>
        <begin position="168"/>
        <end position="199"/>
    </location>
</feature>
<evidence type="ECO:0000256" key="1">
    <source>
        <dbReference type="SAM" id="Phobius"/>
    </source>
</evidence>